<organism evidence="10 11">
    <name type="scientific">Streptococcus caprae</name>
    <dbReference type="NCBI Taxonomy" id="1640501"/>
    <lineage>
        <taxon>Bacteria</taxon>
        <taxon>Bacillati</taxon>
        <taxon>Bacillota</taxon>
        <taxon>Bacilli</taxon>
        <taxon>Lactobacillales</taxon>
        <taxon>Streptococcaceae</taxon>
        <taxon>Streptococcus</taxon>
    </lineage>
</organism>
<dbReference type="PROSITE" id="PS51202">
    <property type="entry name" value="RCK_C"/>
    <property type="match status" value="1"/>
</dbReference>
<dbReference type="Proteomes" id="UP001595807">
    <property type="component" value="Unassembled WGS sequence"/>
</dbReference>
<dbReference type="InterPro" id="IPR006037">
    <property type="entry name" value="RCK_C"/>
</dbReference>
<proteinExistence type="predicted"/>
<dbReference type="PRINTS" id="PR00762">
    <property type="entry name" value="CLCHANNEL"/>
</dbReference>
<sequence length="513" mass="56012">MKNHQKDFHFTNSHILVLVWRGLLVGLVVGIVVSSFRLAISRLTAVFHNLYQGASQSLSNLIILVLILLLSCLLLAKFLQSEPNIKGSGIPHVEGELQGLMDPDWWSILWKKFFAGILSISMGFMLGREGPSIQLGAMTAKGLGKKLGLSRMELHALIASGAAAGLAAAFNAPIAGLLFVVEEVYRQFSRLTWITTLVAALTANFVSLTLFGLTPVLHIELDGPKLPLTQYGLLVVLGIILGLLGWLYEAMTLNLPKFYGWIGRILHLKPAYYSIFALLFILPIGYLWPDLLAGNHHLILDLPSGHLMLGTVVLYLLIRWMGSMVSYGTGLPGGIFLPILTLGSLAGSSIGLTMAELGLLSRDYLSLFIVLGMAGFFGAVSKAPLTAMILVAEMVGSLENLMVMGLVTFTAYLTMDLLKGKPIYEAMLENMQLGEVEVEHDEMVMLELVVTERLGGRRIRDLSLPDHVLITGQNHGGYAQVVKGQTRLQTGASLYVLTPLSKTQQVRQYFVAE</sequence>
<dbReference type="InterPro" id="IPR001807">
    <property type="entry name" value="ClC"/>
</dbReference>
<dbReference type="PANTHER" id="PTHR45711:SF6">
    <property type="entry name" value="CHLORIDE CHANNEL PROTEIN"/>
    <property type="match status" value="1"/>
</dbReference>
<evidence type="ECO:0000313" key="10">
    <source>
        <dbReference type="EMBL" id="MFC3928021.1"/>
    </source>
</evidence>
<keyword evidence="11" id="KW-1185">Reference proteome</keyword>
<keyword evidence="5" id="KW-0406">Ion transport</keyword>
<reference evidence="11" key="1">
    <citation type="journal article" date="2019" name="Int. J. Syst. Evol. Microbiol.">
        <title>The Global Catalogue of Microorganisms (GCM) 10K type strain sequencing project: providing services to taxonomists for standard genome sequencing and annotation.</title>
        <authorList>
            <consortium name="The Broad Institute Genomics Platform"/>
            <consortium name="The Broad Institute Genome Sequencing Center for Infectious Disease"/>
            <person name="Wu L."/>
            <person name="Ma J."/>
        </authorList>
    </citation>
    <scope>NUCLEOTIDE SEQUENCE [LARGE SCALE GENOMIC DNA]</scope>
    <source>
        <strain evidence="11">CCUG 67170</strain>
    </source>
</reference>
<evidence type="ECO:0000256" key="7">
    <source>
        <dbReference type="ARBA" id="ARBA00023214"/>
    </source>
</evidence>
<evidence type="ECO:0000256" key="3">
    <source>
        <dbReference type="ARBA" id="ARBA00022692"/>
    </source>
</evidence>
<dbReference type="SUPFAM" id="SSF116726">
    <property type="entry name" value="TrkA C-terminal domain-like"/>
    <property type="match status" value="1"/>
</dbReference>
<evidence type="ECO:0000256" key="6">
    <source>
        <dbReference type="ARBA" id="ARBA00023136"/>
    </source>
</evidence>
<keyword evidence="3 8" id="KW-0812">Transmembrane</keyword>
<evidence type="ECO:0000256" key="1">
    <source>
        <dbReference type="ARBA" id="ARBA00004141"/>
    </source>
</evidence>
<evidence type="ECO:0000313" key="11">
    <source>
        <dbReference type="Proteomes" id="UP001595807"/>
    </source>
</evidence>
<evidence type="ECO:0000259" key="9">
    <source>
        <dbReference type="PROSITE" id="PS51202"/>
    </source>
</evidence>
<feature type="transmembrane region" description="Helical" evidence="8">
    <location>
        <begin position="364"/>
        <end position="381"/>
    </location>
</feature>
<keyword evidence="7" id="KW-0868">Chloride</keyword>
<evidence type="ECO:0000256" key="5">
    <source>
        <dbReference type="ARBA" id="ARBA00023065"/>
    </source>
</evidence>
<protein>
    <submittedName>
        <fullName evidence="10">ClC family H(+)/Cl(-) exchange transporter</fullName>
    </submittedName>
</protein>
<dbReference type="InterPro" id="IPR036721">
    <property type="entry name" value="RCK_C_sf"/>
</dbReference>
<evidence type="ECO:0000256" key="4">
    <source>
        <dbReference type="ARBA" id="ARBA00022989"/>
    </source>
</evidence>
<dbReference type="Pfam" id="PF00654">
    <property type="entry name" value="Voltage_CLC"/>
    <property type="match status" value="1"/>
</dbReference>
<keyword evidence="6 8" id="KW-0472">Membrane</keyword>
<feature type="transmembrane region" description="Helical" evidence="8">
    <location>
        <begin position="330"/>
        <end position="352"/>
    </location>
</feature>
<keyword evidence="4 8" id="KW-1133">Transmembrane helix</keyword>
<dbReference type="SUPFAM" id="SSF81340">
    <property type="entry name" value="Clc chloride channel"/>
    <property type="match status" value="1"/>
</dbReference>
<feature type="domain" description="RCK C-terminal" evidence="9">
    <location>
        <begin position="433"/>
        <end position="512"/>
    </location>
</feature>
<dbReference type="RefSeq" id="WP_380426191.1">
    <property type="nucleotide sequence ID" value="NZ_JBHRZV010000034.1"/>
</dbReference>
<dbReference type="Gene3D" id="3.30.70.1450">
    <property type="entry name" value="Regulator of K+ conductance, C-terminal domain"/>
    <property type="match status" value="1"/>
</dbReference>
<dbReference type="CDD" id="cd01031">
    <property type="entry name" value="EriC"/>
    <property type="match status" value="1"/>
</dbReference>
<accession>A0ABV8CV67</accession>
<evidence type="ECO:0000256" key="8">
    <source>
        <dbReference type="SAM" id="Phobius"/>
    </source>
</evidence>
<comment type="subcellular location">
    <subcellularLocation>
        <location evidence="1">Membrane</location>
        <topology evidence="1">Multi-pass membrane protein</topology>
    </subcellularLocation>
</comment>
<feature type="transmembrane region" description="Helical" evidence="8">
    <location>
        <begin position="271"/>
        <end position="288"/>
    </location>
</feature>
<feature type="transmembrane region" description="Helical" evidence="8">
    <location>
        <begin position="20"/>
        <end position="40"/>
    </location>
</feature>
<feature type="transmembrane region" description="Helical" evidence="8">
    <location>
        <begin position="231"/>
        <end position="251"/>
    </location>
</feature>
<feature type="transmembrane region" description="Helical" evidence="8">
    <location>
        <begin position="401"/>
        <end position="418"/>
    </location>
</feature>
<feature type="transmembrane region" description="Helical" evidence="8">
    <location>
        <begin position="300"/>
        <end position="318"/>
    </location>
</feature>
<feature type="transmembrane region" description="Helical" evidence="8">
    <location>
        <begin position="193"/>
        <end position="219"/>
    </location>
</feature>
<keyword evidence="2" id="KW-0813">Transport</keyword>
<comment type="caution">
    <text evidence="10">The sequence shown here is derived from an EMBL/GenBank/DDBJ whole genome shotgun (WGS) entry which is preliminary data.</text>
</comment>
<dbReference type="InterPro" id="IPR014743">
    <property type="entry name" value="Cl-channel_core"/>
</dbReference>
<dbReference type="Gene3D" id="1.10.3080.10">
    <property type="entry name" value="Clc chloride channel"/>
    <property type="match status" value="1"/>
</dbReference>
<gene>
    <name evidence="10" type="ORF">ACFORF_05320</name>
</gene>
<feature type="transmembrane region" description="Helical" evidence="8">
    <location>
        <begin position="154"/>
        <end position="181"/>
    </location>
</feature>
<name>A0ABV8CV67_9STRE</name>
<dbReference type="PANTHER" id="PTHR45711">
    <property type="entry name" value="CHLORIDE CHANNEL PROTEIN"/>
    <property type="match status" value="1"/>
</dbReference>
<evidence type="ECO:0000256" key="2">
    <source>
        <dbReference type="ARBA" id="ARBA00022448"/>
    </source>
</evidence>
<feature type="transmembrane region" description="Helical" evidence="8">
    <location>
        <begin position="61"/>
        <end position="79"/>
    </location>
</feature>
<dbReference type="EMBL" id="JBHRZV010000034">
    <property type="protein sequence ID" value="MFC3928021.1"/>
    <property type="molecule type" value="Genomic_DNA"/>
</dbReference>